<sequence>MAISPFAVTMIEQEARSLRTRLARVRPFVMIEPMVPAAALLPSAQSAIERYLALGRRELHGMVVDFLAWLRRSSASATTAEAQRRFSFLRLRFNAMLTQFDMFNDVVTQRSETDNGIWLAGLDVVAADALALPGGYYSPPPVICYLDRGPGAAIRRARTRLPGGGENPVAIIRVPRERMIGSGIASSLIHEVGHQGASLLDLVNSLRPELQAMQRSDPAQRLAWQMWDRWISEIVADFWSLARVGVVATVGLIGVVSLPRVFVFRLNGDDPHPIPWIRVKLGCAIGQALFPHPQWRRIDRLWESMYPSAGLEPGVHDMLAQIVRAIPAFVALLVRHRPPSLRGRSLAEAFGIAARQPAALAALYRAWSAAPQRMYEASPSLVFAVLGQARSDGHVSPEEENTVLAKLLMHWALRATLDTSYLCADALRRGWPVAANGAGNVPNIA</sequence>
<keyword evidence="2" id="KW-1185">Reference proteome</keyword>
<evidence type="ECO:0000313" key="2">
    <source>
        <dbReference type="Proteomes" id="UP001589773"/>
    </source>
</evidence>
<accession>A0ABV6FK26</accession>
<evidence type="ECO:0000313" key="1">
    <source>
        <dbReference type="EMBL" id="MFC0253888.1"/>
    </source>
</evidence>
<proteinExistence type="predicted"/>
<comment type="caution">
    <text evidence="1">The sequence shown here is derived from an EMBL/GenBank/DDBJ whole genome shotgun (WGS) entry which is preliminary data.</text>
</comment>
<dbReference type="EMBL" id="JBHLWP010000017">
    <property type="protein sequence ID" value="MFC0253888.1"/>
    <property type="molecule type" value="Genomic_DNA"/>
</dbReference>
<reference evidence="1 2" key="1">
    <citation type="submission" date="2024-09" db="EMBL/GenBank/DDBJ databases">
        <authorList>
            <person name="Sun Q."/>
            <person name="Mori K."/>
        </authorList>
    </citation>
    <scope>NUCLEOTIDE SEQUENCE [LARGE SCALE GENOMIC DNA]</scope>
    <source>
        <strain evidence="1 2">CCM 7792</strain>
    </source>
</reference>
<name>A0ABV6FK26_9BURK</name>
<evidence type="ECO:0008006" key="3">
    <source>
        <dbReference type="Google" id="ProtNLM"/>
    </source>
</evidence>
<dbReference type="Proteomes" id="UP001589773">
    <property type="component" value="Unassembled WGS sequence"/>
</dbReference>
<dbReference type="RefSeq" id="WP_379681081.1">
    <property type="nucleotide sequence ID" value="NZ_JBHLWP010000017.1"/>
</dbReference>
<gene>
    <name evidence="1" type="ORF">ACFFJK_18480</name>
</gene>
<organism evidence="1 2">
    <name type="scientific">Massilia consociata</name>
    <dbReference type="NCBI Taxonomy" id="760117"/>
    <lineage>
        <taxon>Bacteria</taxon>
        <taxon>Pseudomonadati</taxon>
        <taxon>Pseudomonadota</taxon>
        <taxon>Betaproteobacteria</taxon>
        <taxon>Burkholderiales</taxon>
        <taxon>Oxalobacteraceae</taxon>
        <taxon>Telluria group</taxon>
        <taxon>Massilia</taxon>
    </lineage>
</organism>
<protein>
    <recommendedName>
        <fullName evidence="3">HEXXH motif-containing protein</fullName>
    </recommendedName>
</protein>